<feature type="domain" description="DUF7722" evidence="1">
    <location>
        <begin position="50"/>
        <end position="95"/>
    </location>
</feature>
<evidence type="ECO:0000259" key="1">
    <source>
        <dbReference type="Pfam" id="PF24847"/>
    </source>
</evidence>
<accession>A0A833QGF3</accession>
<reference evidence="2" key="1">
    <citation type="submission" date="2020-01" db="EMBL/GenBank/DDBJ databases">
        <title>Genome sequence of Kobresia littledalei, the first chromosome-level genome in the family Cyperaceae.</title>
        <authorList>
            <person name="Qu G."/>
        </authorList>
    </citation>
    <scope>NUCLEOTIDE SEQUENCE</scope>
    <source>
        <strain evidence="2">C.B.Clarke</strain>
        <tissue evidence="2">Leaf</tissue>
    </source>
</reference>
<gene>
    <name evidence="2" type="ORF">FCM35_KLT22400</name>
</gene>
<proteinExistence type="predicted"/>
<evidence type="ECO:0000313" key="3">
    <source>
        <dbReference type="Proteomes" id="UP000623129"/>
    </source>
</evidence>
<dbReference type="EMBL" id="SWLB01000178">
    <property type="protein sequence ID" value="KAF3320001.1"/>
    <property type="molecule type" value="Genomic_DNA"/>
</dbReference>
<comment type="caution">
    <text evidence="2">The sequence shown here is derived from an EMBL/GenBank/DDBJ whole genome shotgun (WGS) entry which is preliminary data.</text>
</comment>
<dbReference type="PANTHER" id="PTHR33513">
    <property type="entry name" value="OS06G0523300 PROTEIN"/>
    <property type="match status" value="1"/>
</dbReference>
<sequence>MAQIIALSNVDYYVRPEGKKPTLKFAKKEGSVQTDARNKHRNEFQMPLRYPRYKREDYEKMEVWRLDQLLREYGLAFEGSVEEKRAYVMGTFLWPSKI</sequence>
<dbReference type="Pfam" id="PF24847">
    <property type="entry name" value="DUF7722"/>
    <property type="match status" value="1"/>
</dbReference>
<organism evidence="2 3">
    <name type="scientific">Carex littledalei</name>
    <dbReference type="NCBI Taxonomy" id="544730"/>
    <lineage>
        <taxon>Eukaryota</taxon>
        <taxon>Viridiplantae</taxon>
        <taxon>Streptophyta</taxon>
        <taxon>Embryophyta</taxon>
        <taxon>Tracheophyta</taxon>
        <taxon>Spermatophyta</taxon>
        <taxon>Magnoliopsida</taxon>
        <taxon>Liliopsida</taxon>
        <taxon>Poales</taxon>
        <taxon>Cyperaceae</taxon>
        <taxon>Cyperoideae</taxon>
        <taxon>Cariceae</taxon>
        <taxon>Carex</taxon>
        <taxon>Carex subgen. Euthyceras</taxon>
    </lineage>
</organism>
<protein>
    <recommendedName>
        <fullName evidence="1">DUF7722 domain-containing protein</fullName>
    </recommendedName>
</protein>
<dbReference type="AlphaFoldDB" id="A0A833QGF3"/>
<evidence type="ECO:0000313" key="2">
    <source>
        <dbReference type="EMBL" id="KAF3320001.1"/>
    </source>
</evidence>
<dbReference type="InterPro" id="IPR056139">
    <property type="entry name" value="DUF7722"/>
</dbReference>
<name>A0A833QGF3_9POAL</name>
<keyword evidence="3" id="KW-1185">Reference proteome</keyword>
<dbReference type="Proteomes" id="UP000623129">
    <property type="component" value="Unassembled WGS sequence"/>
</dbReference>
<dbReference type="OrthoDB" id="1932905at2759"/>